<gene>
    <name evidence="3" type="ORF">OSTQU699_LOCUS417</name>
</gene>
<dbReference type="CDD" id="cd07381">
    <property type="entry name" value="MPP_CapA"/>
    <property type="match status" value="1"/>
</dbReference>
<reference evidence="3" key="1">
    <citation type="submission" date="2020-12" db="EMBL/GenBank/DDBJ databases">
        <authorList>
            <person name="Iha C."/>
        </authorList>
    </citation>
    <scope>NUCLEOTIDE SEQUENCE</scope>
</reference>
<accession>A0A8S1IK69</accession>
<sequence length="272" mass="30239">MTHSPSAVEGREASIEYVSLANNHILDYGVPGLRESINVLKANGISFSGAGDLLEAQAPAFVQKPGCRLAFFSFSDHYDYWAATDKEPGINFIDPQEYDASQLKILFSHARSNADIIVVFVHWGPNWQWQPSDEIVALGHAFIDNDADVVFGHSAHHVQGVEVYKGHPIMYGAGGFIDDYATDDQYRNDLGFLYRVKIVDNLLDRLELLPSKRTHTWQRPGDDPPYISKVSRAKGKDKDWVCSKMKELSAAFGTKVEDLPNREGLVIALGSS</sequence>
<dbReference type="PANTHER" id="PTHR33393:SF11">
    <property type="entry name" value="POLYGLUTAMINE SYNTHESIS ACCESSORY PROTEIN RV0574C-RELATED"/>
    <property type="match status" value="1"/>
</dbReference>
<dbReference type="InterPro" id="IPR019079">
    <property type="entry name" value="Capsule_synth_CapA"/>
</dbReference>
<dbReference type="SUPFAM" id="SSF56300">
    <property type="entry name" value="Metallo-dependent phosphatases"/>
    <property type="match status" value="1"/>
</dbReference>
<keyword evidence="4" id="KW-1185">Reference proteome</keyword>
<evidence type="ECO:0000313" key="3">
    <source>
        <dbReference type="EMBL" id="CAD7695056.1"/>
    </source>
</evidence>
<dbReference type="InterPro" id="IPR029052">
    <property type="entry name" value="Metallo-depent_PP-like"/>
</dbReference>
<feature type="domain" description="Capsule synthesis protein CapA" evidence="2">
    <location>
        <begin position="1"/>
        <end position="180"/>
    </location>
</feature>
<comment type="caution">
    <text evidence="3">The sequence shown here is derived from an EMBL/GenBank/DDBJ whole genome shotgun (WGS) entry which is preliminary data.</text>
</comment>
<dbReference type="Proteomes" id="UP000708148">
    <property type="component" value="Unassembled WGS sequence"/>
</dbReference>
<name>A0A8S1IK69_9CHLO</name>
<dbReference type="Gene3D" id="3.60.21.10">
    <property type="match status" value="1"/>
</dbReference>
<evidence type="ECO:0000313" key="4">
    <source>
        <dbReference type="Proteomes" id="UP000708148"/>
    </source>
</evidence>
<evidence type="ECO:0000256" key="1">
    <source>
        <dbReference type="ARBA" id="ARBA00005662"/>
    </source>
</evidence>
<dbReference type="EMBL" id="CAJHUC010000300">
    <property type="protein sequence ID" value="CAD7695056.1"/>
    <property type="molecule type" value="Genomic_DNA"/>
</dbReference>
<dbReference type="OrthoDB" id="513115at2759"/>
<dbReference type="AlphaFoldDB" id="A0A8S1IK69"/>
<comment type="similarity">
    <text evidence="1">Belongs to the CapA family.</text>
</comment>
<dbReference type="PANTHER" id="PTHR33393">
    <property type="entry name" value="POLYGLUTAMINE SYNTHESIS ACCESSORY PROTEIN RV0574C-RELATED"/>
    <property type="match status" value="1"/>
</dbReference>
<protein>
    <recommendedName>
        <fullName evidence="2">Capsule synthesis protein CapA domain-containing protein</fullName>
    </recommendedName>
</protein>
<organism evidence="3 4">
    <name type="scientific">Ostreobium quekettii</name>
    <dbReference type="NCBI Taxonomy" id="121088"/>
    <lineage>
        <taxon>Eukaryota</taxon>
        <taxon>Viridiplantae</taxon>
        <taxon>Chlorophyta</taxon>
        <taxon>core chlorophytes</taxon>
        <taxon>Ulvophyceae</taxon>
        <taxon>TCBD clade</taxon>
        <taxon>Bryopsidales</taxon>
        <taxon>Ostreobineae</taxon>
        <taxon>Ostreobiaceae</taxon>
        <taxon>Ostreobium</taxon>
    </lineage>
</organism>
<dbReference type="SMART" id="SM00854">
    <property type="entry name" value="PGA_cap"/>
    <property type="match status" value="1"/>
</dbReference>
<evidence type="ECO:0000259" key="2">
    <source>
        <dbReference type="SMART" id="SM00854"/>
    </source>
</evidence>
<dbReference type="Pfam" id="PF09587">
    <property type="entry name" value="PGA_cap"/>
    <property type="match status" value="1"/>
</dbReference>
<dbReference type="InterPro" id="IPR052169">
    <property type="entry name" value="CW_Biosynth-Accessory"/>
</dbReference>
<proteinExistence type="inferred from homology"/>